<evidence type="ECO:0000259" key="1">
    <source>
        <dbReference type="PROSITE" id="PS50943"/>
    </source>
</evidence>
<reference evidence="3" key="1">
    <citation type="journal article" date="2019" name="Int. J. Syst. Evol. Microbiol.">
        <title>The Global Catalogue of Microorganisms (GCM) 10K type strain sequencing project: providing services to taxonomists for standard genome sequencing and annotation.</title>
        <authorList>
            <consortium name="The Broad Institute Genomics Platform"/>
            <consortium name="The Broad Institute Genome Sequencing Center for Infectious Disease"/>
            <person name="Wu L."/>
            <person name="Ma J."/>
        </authorList>
    </citation>
    <scope>NUCLEOTIDE SEQUENCE [LARGE SCALE GENOMIC DNA]</scope>
    <source>
        <strain evidence="3">JCM 17986</strain>
    </source>
</reference>
<gene>
    <name evidence="2" type="ORF">GCM10023205_82990</name>
</gene>
<proteinExistence type="predicted"/>
<dbReference type="PROSITE" id="PS50943">
    <property type="entry name" value="HTH_CROC1"/>
    <property type="match status" value="1"/>
</dbReference>
<dbReference type="Gene3D" id="1.10.260.40">
    <property type="entry name" value="lambda repressor-like DNA-binding domains"/>
    <property type="match status" value="1"/>
</dbReference>
<evidence type="ECO:0000313" key="3">
    <source>
        <dbReference type="Proteomes" id="UP001500466"/>
    </source>
</evidence>
<dbReference type="EMBL" id="BAABHS010000066">
    <property type="protein sequence ID" value="GAA4997144.1"/>
    <property type="molecule type" value="Genomic_DNA"/>
</dbReference>
<dbReference type="SMART" id="SM00530">
    <property type="entry name" value="HTH_XRE"/>
    <property type="match status" value="1"/>
</dbReference>
<dbReference type="Pfam" id="PF01381">
    <property type="entry name" value="HTH_3"/>
    <property type="match status" value="1"/>
</dbReference>
<sequence length="107" mass="11598">MLPTRLERQAARTPEMQAAYDDARAAARFGEAVYQLRTAKGWSRRQLADAAGMKQQSISRIEESASALPTLAVIHKIAKALGAEARVDIHTGEGADTFEFTLTPQAA</sequence>
<keyword evidence="3" id="KW-1185">Reference proteome</keyword>
<dbReference type="Proteomes" id="UP001500466">
    <property type="component" value="Unassembled WGS sequence"/>
</dbReference>
<protein>
    <recommendedName>
        <fullName evidence="1">HTH cro/C1-type domain-containing protein</fullName>
    </recommendedName>
</protein>
<organism evidence="2 3">
    <name type="scientific">Yinghuangia aomiensis</name>
    <dbReference type="NCBI Taxonomy" id="676205"/>
    <lineage>
        <taxon>Bacteria</taxon>
        <taxon>Bacillati</taxon>
        <taxon>Actinomycetota</taxon>
        <taxon>Actinomycetes</taxon>
        <taxon>Kitasatosporales</taxon>
        <taxon>Streptomycetaceae</taxon>
        <taxon>Yinghuangia</taxon>
    </lineage>
</organism>
<comment type="caution">
    <text evidence="2">The sequence shown here is derived from an EMBL/GenBank/DDBJ whole genome shotgun (WGS) entry which is preliminary data.</text>
</comment>
<feature type="domain" description="HTH cro/C1-type" evidence="1">
    <location>
        <begin position="33"/>
        <end position="89"/>
    </location>
</feature>
<accession>A0ABP9IH88</accession>
<evidence type="ECO:0000313" key="2">
    <source>
        <dbReference type="EMBL" id="GAA4997144.1"/>
    </source>
</evidence>
<dbReference type="InterPro" id="IPR010982">
    <property type="entry name" value="Lambda_DNA-bd_dom_sf"/>
</dbReference>
<dbReference type="CDD" id="cd00093">
    <property type="entry name" value="HTH_XRE"/>
    <property type="match status" value="1"/>
</dbReference>
<dbReference type="SUPFAM" id="SSF47413">
    <property type="entry name" value="lambda repressor-like DNA-binding domains"/>
    <property type="match status" value="1"/>
</dbReference>
<name>A0ABP9IH88_9ACTN</name>
<dbReference type="InterPro" id="IPR001387">
    <property type="entry name" value="Cro/C1-type_HTH"/>
</dbReference>